<reference evidence="1 2" key="1">
    <citation type="journal article" date="2019" name="Sci. Rep.">
        <title>Orb-weaving spider Araneus ventricosus genome elucidates the spidroin gene catalogue.</title>
        <authorList>
            <person name="Kono N."/>
            <person name="Nakamura H."/>
            <person name="Ohtoshi R."/>
            <person name="Moran D.A.P."/>
            <person name="Shinohara A."/>
            <person name="Yoshida Y."/>
            <person name="Fujiwara M."/>
            <person name="Mori M."/>
            <person name="Tomita M."/>
            <person name="Arakawa K."/>
        </authorList>
    </citation>
    <scope>NUCLEOTIDE SEQUENCE [LARGE SCALE GENOMIC DNA]</scope>
</reference>
<keyword evidence="2" id="KW-1185">Reference proteome</keyword>
<name>A0A4Y2HEL0_ARAVE</name>
<dbReference type="Proteomes" id="UP000499080">
    <property type="component" value="Unassembled WGS sequence"/>
</dbReference>
<dbReference type="EMBL" id="BGPR01001887">
    <property type="protein sequence ID" value="GBM63747.1"/>
    <property type="molecule type" value="Genomic_DNA"/>
</dbReference>
<proteinExistence type="predicted"/>
<comment type="caution">
    <text evidence="1">The sequence shown here is derived from an EMBL/GenBank/DDBJ whole genome shotgun (WGS) entry which is preliminary data.</text>
</comment>
<protein>
    <submittedName>
        <fullName evidence="1">Uncharacterized protein</fullName>
    </submittedName>
</protein>
<evidence type="ECO:0000313" key="2">
    <source>
        <dbReference type="Proteomes" id="UP000499080"/>
    </source>
</evidence>
<sequence>MGGRSCFPFFLGDGMRMVEPWIQRRRVGKRELHPSNDAVVVEIGELSGESRISTALRLEWKFVYLECDCIEQSSQPVVRVPLGCAKDQLGVRELKVGNGGHKKTYGIKNDTEFCFPKFT</sequence>
<accession>A0A4Y2HEL0</accession>
<dbReference type="AlphaFoldDB" id="A0A4Y2HEL0"/>
<evidence type="ECO:0000313" key="1">
    <source>
        <dbReference type="EMBL" id="GBM63747.1"/>
    </source>
</evidence>
<gene>
    <name evidence="1" type="ORF">AVEN_275774_1</name>
</gene>
<organism evidence="1 2">
    <name type="scientific">Araneus ventricosus</name>
    <name type="common">Orbweaver spider</name>
    <name type="synonym">Epeira ventricosa</name>
    <dbReference type="NCBI Taxonomy" id="182803"/>
    <lineage>
        <taxon>Eukaryota</taxon>
        <taxon>Metazoa</taxon>
        <taxon>Ecdysozoa</taxon>
        <taxon>Arthropoda</taxon>
        <taxon>Chelicerata</taxon>
        <taxon>Arachnida</taxon>
        <taxon>Araneae</taxon>
        <taxon>Araneomorphae</taxon>
        <taxon>Entelegynae</taxon>
        <taxon>Araneoidea</taxon>
        <taxon>Araneidae</taxon>
        <taxon>Araneus</taxon>
    </lineage>
</organism>